<dbReference type="EMBL" id="VOPL01000006">
    <property type="protein sequence ID" value="TXB67736.1"/>
    <property type="molecule type" value="Genomic_DNA"/>
</dbReference>
<dbReference type="RefSeq" id="WP_147099695.1">
    <property type="nucleotide sequence ID" value="NZ_JBHUFH010000001.1"/>
</dbReference>
<evidence type="ECO:0000313" key="3">
    <source>
        <dbReference type="Proteomes" id="UP000321562"/>
    </source>
</evidence>
<name>A0A5C6RYP8_9RHOB</name>
<dbReference type="Proteomes" id="UP000321562">
    <property type="component" value="Unassembled WGS sequence"/>
</dbReference>
<feature type="signal peptide" evidence="1">
    <location>
        <begin position="1"/>
        <end position="25"/>
    </location>
</feature>
<accession>A0A5C6RYP8</accession>
<dbReference type="SUPFAM" id="SSF69318">
    <property type="entry name" value="Integrin alpha N-terminal domain"/>
    <property type="match status" value="1"/>
</dbReference>
<comment type="caution">
    <text evidence="2">The sequence shown here is derived from an EMBL/GenBank/DDBJ whole genome shotgun (WGS) entry which is preliminary data.</text>
</comment>
<dbReference type="OrthoDB" id="672290at2"/>
<evidence type="ECO:0000256" key="1">
    <source>
        <dbReference type="SAM" id="SignalP"/>
    </source>
</evidence>
<evidence type="ECO:0008006" key="4">
    <source>
        <dbReference type="Google" id="ProtNLM"/>
    </source>
</evidence>
<gene>
    <name evidence="2" type="ORF">FQV27_14115</name>
</gene>
<reference evidence="2 3" key="1">
    <citation type="submission" date="2019-08" db="EMBL/GenBank/DDBJ databases">
        <authorList>
            <person name="Ye J."/>
        </authorList>
    </citation>
    <scope>NUCLEOTIDE SEQUENCE [LARGE SCALE GENOMIC DNA]</scope>
    <source>
        <strain evidence="2 3">TK008</strain>
    </source>
</reference>
<keyword evidence="1" id="KW-0732">Signal</keyword>
<feature type="chain" id="PRO_5022712652" description="VCBS repeat-containing protein" evidence="1">
    <location>
        <begin position="26"/>
        <end position="380"/>
    </location>
</feature>
<evidence type="ECO:0000313" key="2">
    <source>
        <dbReference type="EMBL" id="TXB67736.1"/>
    </source>
</evidence>
<keyword evidence="3" id="KW-1185">Reference proteome</keyword>
<sequence>MFSFRHFAAVLAAAFLTSLAAPALAVQDCTTAEPTEGPTFLSGPDCTISWVERGQLHTVIWRQVQDDFQDATLEQTPEGAVLTASYLPDLIDVDQDGWLDLVTFVRVGMVNGVFGIFFQNPDSGQFMQPELIYGHSLSRDRDGYIVAASRNGAGQLLQLYTAANRTLSFQVEIDPFAIPPSGGDGFACDISAAMQGGIAEPLPVGKVPDNPDLLDYYCTPTPSGKRRDADIEEDPAQVDRVPTDTVFYCRLEGGTHAVTISRTETGMRYSYGPLNGAAELVLDRDLDKLRILPENGAGPSRFGEISFDSGDYTYTAFYSYEPSDDAGDLIRSDPDSPYPNASFKRGLVVTKGGDAANPVFAKDCLLAHSYDALATLEPLP</sequence>
<dbReference type="InterPro" id="IPR028994">
    <property type="entry name" value="Integrin_alpha_N"/>
</dbReference>
<proteinExistence type="predicted"/>
<organism evidence="2 3">
    <name type="scientific">Paracoccus aurantiacus</name>
    <dbReference type="NCBI Taxonomy" id="2599412"/>
    <lineage>
        <taxon>Bacteria</taxon>
        <taxon>Pseudomonadati</taxon>
        <taxon>Pseudomonadota</taxon>
        <taxon>Alphaproteobacteria</taxon>
        <taxon>Rhodobacterales</taxon>
        <taxon>Paracoccaceae</taxon>
        <taxon>Paracoccus</taxon>
    </lineage>
</organism>
<protein>
    <recommendedName>
        <fullName evidence="4">VCBS repeat-containing protein</fullName>
    </recommendedName>
</protein>
<dbReference type="AlphaFoldDB" id="A0A5C6RYP8"/>